<evidence type="ECO:0000256" key="1">
    <source>
        <dbReference type="ARBA" id="ARBA00008383"/>
    </source>
</evidence>
<dbReference type="GeneID" id="27363581"/>
<dbReference type="GO" id="GO:0003824">
    <property type="term" value="F:catalytic activity"/>
    <property type="evidence" value="ECO:0007669"/>
    <property type="project" value="InterPro"/>
</dbReference>
<dbReference type="Pfam" id="PF02515">
    <property type="entry name" value="CoA_transf_3"/>
    <property type="match status" value="1"/>
</dbReference>
<proteinExistence type="inferred from homology"/>
<dbReference type="Proteomes" id="UP000053342">
    <property type="component" value="Unassembled WGS sequence"/>
</dbReference>
<dbReference type="RefSeq" id="XP_016256429.1">
    <property type="nucleotide sequence ID" value="XM_016413197.1"/>
</dbReference>
<dbReference type="SUPFAM" id="SSF89796">
    <property type="entry name" value="CoA-transferase family III (CaiB/BaiF)"/>
    <property type="match status" value="2"/>
</dbReference>
<dbReference type="VEuPathDB" id="FungiDB:PV06_11507"/>
<evidence type="ECO:0000313" key="3">
    <source>
        <dbReference type="Proteomes" id="UP000053342"/>
    </source>
</evidence>
<reference evidence="2 3" key="1">
    <citation type="submission" date="2015-01" db="EMBL/GenBank/DDBJ databases">
        <title>The Genome Sequence of Exophiala oligosperma CBS72588.</title>
        <authorList>
            <consortium name="The Broad Institute Genomics Platform"/>
            <person name="Cuomo C."/>
            <person name="de Hoog S."/>
            <person name="Gorbushina A."/>
            <person name="Stielow B."/>
            <person name="Teixiera M."/>
            <person name="Abouelleil A."/>
            <person name="Chapman S.B."/>
            <person name="Priest M."/>
            <person name="Young S.K."/>
            <person name="Wortman J."/>
            <person name="Nusbaum C."/>
            <person name="Birren B."/>
        </authorList>
    </citation>
    <scope>NUCLEOTIDE SEQUENCE [LARGE SCALE GENOMIC DNA]</scope>
    <source>
        <strain evidence="2 3">CBS 72588</strain>
    </source>
</reference>
<protein>
    <submittedName>
        <fullName evidence="2">Uncharacterized protein</fullName>
    </submittedName>
</protein>
<dbReference type="Gene3D" id="3.40.50.10540">
    <property type="entry name" value="Crotonobetainyl-coa:carnitine coa-transferase, domain 1"/>
    <property type="match status" value="1"/>
</dbReference>
<accession>A0A0D2CYU0</accession>
<gene>
    <name evidence="2" type="ORF">PV06_11507</name>
</gene>
<dbReference type="InterPro" id="IPR003673">
    <property type="entry name" value="CoA-Trfase_fam_III"/>
</dbReference>
<dbReference type="STRING" id="215243.A0A0D2CYU0"/>
<organism evidence="2 3">
    <name type="scientific">Exophiala oligosperma</name>
    <dbReference type="NCBI Taxonomy" id="215243"/>
    <lineage>
        <taxon>Eukaryota</taxon>
        <taxon>Fungi</taxon>
        <taxon>Dikarya</taxon>
        <taxon>Ascomycota</taxon>
        <taxon>Pezizomycotina</taxon>
        <taxon>Eurotiomycetes</taxon>
        <taxon>Chaetothyriomycetidae</taxon>
        <taxon>Chaetothyriales</taxon>
        <taxon>Herpotrichiellaceae</taxon>
        <taxon>Exophiala</taxon>
    </lineage>
</organism>
<dbReference type="PANTHER" id="PTHR48229:SF2">
    <property type="entry name" value="CAIB_BAIF FAMILY PROTEIN"/>
    <property type="match status" value="1"/>
</dbReference>
<dbReference type="InterPro" id="IPR023606">
    <property type="entry name" value="CoA-Trfase_III_dom_1_sf"/>
</dbReference>
<comment type="similarity">
    <text evidence="1">Belongs to the CoA-transferase III family.</text>
</comment>
<keyword evidence="3" id="KW-1185">Reference proteome</keyword>
<sequence>MSCLHTDPVHCAGDARSSGYSVPREAELLFNKKLLGHPSIFSLLPSEVGRMAKKVRFVGSDKTSLPMNWRVGESLAALHALEAALVNGPHTALPDVHVPVDCGPAGANVDATHDPTKLTKYIVNTDRFERSATPYRAASSCIYKCADGRWFKLHGSLNPDGVLDVLGLLHDHLAASAEEAQAIYREKLSKLPSSQVRGMIADAGECGDICNSFDEYARSEQGQANAHVGLFELRHVPSKFQQPSWWPSTQQTSVARPLPGLKIIELARIIAGPSVCRCLAELGASVIHINSPDIPDIPSLHLDLNWGKWCAYVDLTTAEGRRTLRDLVLEADVVINGYRPGALDKFGFSFTDIIDMLGHRDRGIVSVRLNCYGWYGPSSHRPGWQPVSDAYTGISHGYGQALGLADDEPVSPMFPAADYSTGLVGAIAIISALIQRGEKGGSYQVDLALNYYNQFLARDCGAYPNDVWKELLESTGGLGFRAQHGMEKTATRTLRFLREKGAIREDFFEIRHSGILGVDVHCVKPAIYFPDGEVKLGYNVGVRGNGRDKAKWPADLMTEIVV</sequence>
<dbReference type="OrthoDB" id="2308815at2759"/>
<name>A0A0D2CYU0_9EURO</name>
<dbReference type="AlphaFoldDB" id="A0A0D2CYU0"/>
<dbReference type="HOGENOM" id="CLU_021588_1_0_1"/>
<dbReference type="EMBL" id="KN847368">
    <property type="protein sequence ID" value="KIW36213.1"/>
    <property type="molecule type" value="Genomic_DNA"/>
</dbReference>
<dbReference type="PANTHER" id="PTHR48229">
    <property type="entry name" value="CAIB/BAIF FAMILY ENZYME (AFU_ORTHOLOGUE AFUA_1G05360)-RELATED"/>
    <property type="match status" value="1"/>
</dbReference>
<evidence type="ECO:0000313" key="2">
    <source>
        <dbReference type="EMBL" id="KIW36213.1"/>
    </source>
</evidence>
<dbReference type="InterPro" id="IPR052985">
    <property type="entry name" value="CoA-trans_III_biosynth/detox"/>
</dbReference>